<dbReference type="RefSeq" id="WP_022211954.1">
    <property type="nucleotide sequence ID" value="NZ_JACOOQ010000005.1"/>
</dbReference>
<keyword evidence="2" id="KW-1185">Reference proteome</keyword>
<comment type="caution">
    <text evidence="1">The sequence shown here is derived from an EMBL/GenBank/DDBJ whole genome shotgun (WGS) entry which is preliminary data.</text>
</comment>
<gene>
    <name evidence="1" type="ORF">H8R92_04495</name>
</gene>
<dbReference type="AlphaFoldDB" id="A0A8I0DL18"/>
<evidence type="ECO:0000313" key="2">
    <source>
        <dbReference type="Proteomes" id="UP000662088"/>
    </source>
</evidence>
<reference evidence="1" key="1">
    <citation type="submission" date="2020-08" db="EMBL/GenBank/DDBJ databases">
        <title>Genome public.</title>
        <authorList>
            <person name="Liu C."/>
            <person name="Sun Q."/>
        </authorList>
    </citation>
    <scope>NUCLEOTIDE SEQUENCE</scope>
    <source>
        <strain evidence="1">NSJ-42</strain>
    </source>
</reference>
<accession>A0A8I0DL18</accession>
<name>A0A8I0DL18_9CLOT</name>
<dbReference type="EMBL" id="JACOOQ010000005">
    <property type="protein sequence ID" value="MBC5639698.1"/>
    <property type="molecule type" value="Genomic_DNA"/>
</dbReference>
<evidence type="ECO:0000313" key="1">
    <source>
        <dbReference type="EMBL" id="MBC5639698.1"/>
    </source>
</evidence>
<dbReference type="Proteomes" id="UP000662088">
    <property type="component" value="Unassembled WGS sequence"/>
</dbReference>
<proteinExistence type="predicted"/>
<organism evidence="1 2">
    <name type="scientific">Clostridium lentum</name>
    <dbReference type="NCBI Taxonomy" id="2763037"/>
    <lineage>
        <taxon>Bacteria</taxon>
        <taxon>Bacillati</taxon>
        <taxon>Bacillota</taxon>
        <taxon>Clostridia</taxon>
        <taxon>Eubacteriales</taxon>
        <taxon>Clostridiaceae</taxon>
        <taxon>Clostridium</taxon>
    </lineage>
</organism>
<sequence>MDHNNLYYVKNTALNLVPRIEAAVSNNDLQNIFLSFRSQEEEIMLLKYYLDNNGNDNPSNTGWENKFKELLDK</sequence>
<protein>
    <submittedName>
        <fullName evidence="1">Uncharacterized protein</fullName>
    </submittedName>
</protein>